<sequence>MAYRIRITKGGLFGNTGELPIGEEFTLEGKPPAGWAGRYEMVAQTDDKELVTVNAGMSEDRKTAILEAIEGLDPERDYTKGGKPDVDAINALMPEDAETVTAAERDEVVEDD</sequence>
<keyword evidence="2" id="KW-1185">Reference proteome</keyword>
<protein>
    <submittedName>
        <fullName evidence="1">Uncharacterized protein</fullName>
    </submittedName>
</protein>
<organism evidence="1 2">
    <name type="scientific">Sulfitobacter dubius</name>
    <dbReference type="NCBI Taxonomy" id="218673"/>
    <lineage>
        <taxon>Bacteria</taxon>
        <taxon>Pseudomonadati</taxon>
        <taxon>Pseudomonadota</taxon>
        <taxon>Alphaproteobacteria</taxon>
        <taxon>Rhodobacterales</taxon>
        <taxon>Roseobacteraceae</taxon>
        <taxon>Sulfitobacter</taxon>
    </lineage>
</organism>
<gene>
    <name evidence="1" type="ORF">DSM109990_01322</name>
</gene>
<dbReference type="EMBL" id="CP085144">
    <property type="protein sequence ID" value="UOA14516.1"/>
    <property type="molecule type" value="Genomic_DNA"/>
</dbReference>
<evidence type="ECO:0000313" key="1">
    <source>
        <dbReference type="EMBL" id="UOA14516.1"/>
    </source>
</evidence>
<proteinExistence type="predicted"/>
<dbReference type="Proteomes" id="UP000831019">
    <property type="component" value="Chromosome"/>
</dbReference>
<evidence type="ECO:0000313" key="2">
    <source>
        <dbReference type="Proteomes" id="UP000831019"/>
    </source>
</evidence>
<name>A0ABY3ZLH9_9RHOB</name>
<dbReference type="RefSeq" id="WP_243262865.1">
    <property type="nucleotide sequence ID" value="NZ_CP085144.1"/>
</dbReference>
<accession>A0ABY3ZLH9</accession>
<reference evidence="2" key="1">
    <citation type="journal article" date="2022" name="Microorganisms">
        <title>Beyond the ABCs#Discovery of Three New Plasmid Types in Rhodobacterales (RepQ, RepY, RepW).</title>
        <authorList>
            <person name="Freese H.M."/>
            <person name="Ringel V."/>
            <person name="Overmann J."/>
            <person name="Petersen J."/>
        </authorList>
    </citation>
    <scope>NUCLEOTIDE SEQUENCE [LARGE SCALE GENOMIC DNA]</scope>
    <source>
        <strain evidence="2">DSM 109990</strain>
    </source>
</reference>